<dbReference type="Proteomes" id="UP001293254">
    <property type="component" value="Unassembled WGS sequence"/>
</dbReference>
<feature type="transmembrane region" description="Helical" evidence="1">
    <location>
        <begin position="90"/>
        <end position="109"/>
    </location>
</feature>
<dbReference type="Pfam" id="PF25105">
    <property type="entry name" value="DUF7813"/>
    <property type="match status" value="2"/>
</dbReference>
<protein>
    <submittedName>
        <fullName evidence="2">Uncharacterized protein</fullName>
    </submittedName>
</protein>
<reference evidence="2" key="1">
    <citation type="submission" date="2020-06" db="EMBL/GenBank/DDBJ databases">
        <authorList>
            <person name="Li T."/>
            <person name="Hu X."/>
            <person name="Zhang T."/>
            <person name="Song X."/>
            <person name="Zhang H."/>
            <person name="Dai N."/>
            <person name="Sheng W."/>
            <person name="Hou X."/>
            <person name="Wei L."/>
        </authorList>
    </citation>
    <scope>NUCLEOTIDE SEQUENCE</scope>
    <source>
        <strain evidence="2">3651</strain>
        <tissue evidence="2">Leaf</tissue>
    </source>
</reference>
<dbReference type="PANTHER" id="PTHR36353">
    <property type="entry name" value="TRANSMEMBRANE PROTEIN"/>
    <property type="match status" value="1"/>
</dbReference>
<dbReference type="InterPro" id="IPR056715">
    <property type="entry name" value="DUF7813"/>
</dbReference>
<dbReference type="PANTHER" id="PTHR36353:SF1">
    <property type="entry name" value="TRANSMEMBRANE PROTEIN"/>
    <property type="match status" value="1"/>
</dbReference>
<keyword evidence="1" id="KW-1133">Transmembrane helix</keyword>
<reference evidence="2" key="2">
    <citation type="journal article" date="2024" name="Plant">
        <title>Genomic evolution and insights into agronomic trait innovations of Sesamum species.</title>
        <authorList>
            <person name="Miao H."/>
            <person name="Wang L."/>
            <person name="Qu L."/>
            <person name="Liu H."/>
            <person name="Sun Y."/>
            <person name="Le M."/>
            <person name="Wang Q."/>
            <person name="Wei S."/>
            <person name="Zheng Y."/>
            <person name="Lin W."/>
            <person name="Duan Y."/>
            <person name="Cao H."/>
            <person name="Xiong S."/>
            <person name="Wang X."/>
            <person name="Wei L."/>
            <person name="Li C."/>
            <person name="Ma Q."/>
            <person name="Ju M."/>
            <person name="Zhao R."/>
            <person name="Li G."/>
            <person name="Mu C."/>
            <person name="Tian Q."/>
            <person name="Mei H."/>
            <person name="Zhang T."/>
            <person name="Gao T."/>
            <person name="Zhang H."/>
        </authorList>
    </citation>
    <scope>NUCLEOTIDE SEQUENCE</scope>
    <source>
        <strain evidence="2">3651</strain>
    </source>
</reference>
<dbReference type="AlphaFoldDB" id="A0AAE1XWE3"/>
<evidence type="ECO:0000313" key="3">
    <source>
        <dbReference type="Proteomes" id="UP001293254"/>
    </source>
</evidence>
<gene>
    <name evidence="2" type="ORF">Salat_2334000</name>
</gene>
<keyword evidence="1" id="KW-0472">Membrane</keyword>
<evidence type="ECO:0000313" key="2">
    <source>
        <dbReference type="EMBL" id="KAK4419212.1"/>
    </source>
</evidence>
<comment type="caution">
    <text evidence="2">The sequence shown here is derived from an EMBL/GenBank/DDBJ whole genome shotgun (WGS) entry which is preliminary data.</text>
</comment>
<keyword evidence="3" id="KW-1185">Reference proteome</keyword>
<dbReference type="EMBL" id="JACGWO010000009">
    <property type="protein sequence ID" value="KAK4419212.1"/>
    <property type="molecule type" value="Genomic_DNA"/>
</dbReference>
<proteinExistence type="predicted"/>
<organism evidence="2 3">
    <name type="scientific">Sesamum alatum</name>
    <dbReference type="NCBI Taxonomy" id="300844"/>
    <lineage>
        <taxon>Eukaryota</taxon>
        <taxon>Viridiplantae</taxon>
        <taxon>Streptophyta</taxon>
        <taxon>Embryophyta</taxon>
        <taxon>Tracheophyta</taxon>
        <taxon>Spermatophyta</taxon>
        <taxon>Magnoliopsida</taxon>
        <taxon>eudicotyledons</taxon>
        <taxon>Gunneridae</taxon>
        <taxon>Pentapetalae</taxon>
        <taxon>asterids</taxon>
        <taxon>lamiids</taxon>
        <taxon>Lamiales</taxon>
        <taxon>Pedaliaceae</taxon>
        <taxon>Sesamum</taxon>
    </lineage>
</organism>
<name>A0AAE1XWE3_9LAMI</name>
<evidence type="ECO:0000256" key="1">
    <source>
        <dbReference type="SAM" id="Phobius"/>
    </source>
</evidence>
<sequence>MDHHNPPPPPSNKRPPISQSKRRRWFYSHLRTFLFLSSLLLTFRSNVHTASQYLSSLIDRDPSLKSLLSRIDFSGEVCRKMDVNEDIWGGFYDGFSIFMVAWLNFYFAARVKDDTSLGMAFGRRELEGLLDIGR</sequence>
<accession>A0AAE1XWE3</accession>
<keyword evidence="1" id="KW-0812">Transmembrane</keyword>